<evidence type="ECO:0000256" key="4">
    <source>
        <dbReference type="ARBA" id="ARBA00022759"/>
    </source>
</evidence>
<keyword evidence="4" id="KW-0255">Endonuclease</keyword>
<reference evidence="8 9" key="1">
    <citation type="submission" date="2018-08" db="EMBL/GenBank/DDBJ databases">
        <title>Fibrisoma montanum sp. nov., isolated from Danxia mountain soil.</title>
        <authorList>
            <person name="Huang Y."/>
        </authorList>
    </citation>
    <scope>NUCLEOTIDE SEQUENCE [LARGE SCALE GENOMIC DNA]</scope>
    <source>
        <strain evidence="8 9">HYT19</strain>
    </source>
</reference>
<dbReference type="InterPro" id="IPR038570">
    <property type="entry name" value="HicA_sf"/>
</dbReference>
<dbReference type="InterPro" id="IPR012933">
    <property type="entry name" value="HicA_mRNA_interferase"/>
</dbReference>
<keyword evidence="9" id="KW-1185">Reference proteome</keyword>
<dbReference type="AlphaFoldDB" id="A0A418M4B8"/>
<keyword evidence="3" id="KW-0540">Nuclease</keyword>
<comment type="similarity">
    <text evidence="1">Belongs to the HicA mRNA interferase family.</text>
</comment>
<dbReference type="Gene3D" id="3.30.920.30">
    <property type="entry name" value="Hypothetical protein"/>
    <property type="match status" value="1"/>
</dbReference>
<organism evidence="8 9">
    <name type="scientific">Fibrisoma montanum</name>
    <dbReference type="NCBI Taxonomy" id="2305895"/>
    <lineage>
        <taxon>Bacteria</taxon>
        <taxon>Pseudomonadati</taxon>
        <taxon>Bacteroidota</taxon>
        <taxon>Cytophagia</taxon>
        <taxon>Cytophagales</taxon>
        <taxon>Spirosomataceae</taxon>
        <taxon>Fibrisoma</taxon>
    </lineage>
</organism>
<dbReference type="Pfam" id="PF07927">
    <property type="entry name" value="HicA_toxin"/>
    <property type="match status" value="1"/>
</dbReference>
<evidence type="ECO:0000256" key="3">
    <source>
        <dbReference type="ARBA" id="ARBA00022722"/>
    </source>
</evidence>
<dbReference type="GO" id="GO:0004519">
    <property type="term" value="F:endonuclease activity"/>
    <property type="evidence" value="ECO:0007669"/>
    <property type="project" value="UniProtKB-KW"/>
</dbReference>
<evidence type="ECO:0000256" key="5">
    <source>
        <dbReference type="ARBA" id="ARBA00022801"/>
    </source>
</evidence>
<dbReference type="GO" id="GO:0016787">
    <property type="term" value="F:hydrolase activity"/>
    <property type="evidence" value="ECO:0007669"/>
    <property type="project" value="UniProtKB-KW"/>
</dbReference>
<dbReference type="PANTHER" id="PTHR34873">
    <property type="entry name" value="SSR1766 PROTEIN"/>
    <property type="match status" value="1"/>
</dbReference>
<evidence type="ECO:0000256" key="2">
    <source>
        <dbReference type="ARBA" id="ARBA00022649"/>
    </source>
</evidence>
<dbReference type="OrthoDB" id="9798547at2"/>
<dbReference type="GO" id="GO:0003729">
    <property type="term" value="F:mRNA binding"/>
    <property type="evidence" value="ECO:0007669"/>
    <property type="project" value="InterPro"/>
</dbReference>
<evidence type="ECO:0000313" key="9">
    <source>
        <dbReference type="Proteomes" id="UP000283523"/>
    </source>
</evidence>
<evidence type="ECO:0000313" key="8">
    <source>
        <dbReference type="EMBL" id="RIV20504.1"/>
    </source>
</evidence>
<proteinExistence type="inferred from homology"/>
<name>A0A418M4B8_9BACT</name>
<comment type="caution">
    <text evidence="8">The sequence shown here is derived from an EMBL/GenBank/DDBJ whole genome shotgun (WGS) entry which is preliminary data.</text>
</comment>
<keyword evidence="6" id="KW-0694">RNA-binding</keyword>
<protein>
    <submittedName>
        <fullName evidence="8">Type II toxin-antitoxin system HicA family toxin</fullName>
    </submittedName>
</protein>
<gene>
    <name evidence="8" type="ORF">DYU11_20890</name>
</gene>
<keyword evidence="2" id="KW-1277">Toxin-antitoxin system</keyword>
<keyword evidence="5" id="KW-0378">Hydrolase</keyword>
<accession>A0A418M4B8</accession>
<dbReference type="Proteomes" id="UP000283523">
    <property type="component" value="Unassembled WGS sequence"/>
</dbReference>
<dbReference type="EMBL" id="QXED01000006">
    <property type="protein sequence ID" value="RIV20504.1"/>
    <property type="molecule type" value="Genomic_DNA"/>
</dbReference>
<evidence type="ECO:0000256" key="6">
    <source>
        <dbReference type="ARBA" id="ARBA00022884"/>
    </source>
</evidence>
<keyword evidence="7" id="KW-0346">Stress response</keyword>
<sequence length="61" mass="6885">MTARELIKRLEAAGWVEVRQAGSHRIFKNPNFQHNLSVPDHGKQDLKPGLVNKLLKQAGLK</sequence>
<dbReference type="RefSeq" id="WP_119669672.1">
    <property type="nucleotide sequence ID" value="NZ_QXED01000006.1"/>
</dbReference>
<evidence type="ECO:0000256" key="1">
    <source>
        <dbReference type="ARBA" id="ARBA00006620"/>
    </source>
</evidence>
<dbReference type="SUPFAM" id="SSF54786">
    <property type="entry name" value="YcfA/nrd intein domain"/>
    <property type="match status" value="1"/>
</dbReference>
<evidence type="ECO:0000256" key="7">
    <source>
        <dbReference type="ARBA" id="ARBA00023016"/>
    </source>
</evidence>
<dbReference type="PANTHER" id="PTHR34873:SF3">
    <property type="entry name" value="ADDICTION MODULE TOXIN, HICA FAMILY"/>
    <property type="match status" value="1"/>
</dbReference>